<feature type="transmembrane region" description="Helical" evidence="10">
    <location>
        <begin position="399"/>
        <end position="420"/>
    </location>
</feature>
<dbReference type="NCBIfam" id="TIGR01494">
    <property type="entry name" value="ATPase_P-type"/>
    <property type="match status" value="1"/>
</dbReference>
<dbReference type="InterPro" id="IPR023298">
    <property type="entry name" value="ATPase_P-typ_TM_dom_sf"/>
</dbReference>
<dbReference type="OrthoDB" id="377733at2759"/>
<dbReference type="InterPro" id="IPR036412">
    <property type="entry name" value="HAD-like_sf"/>
</dbReference>
<dbReference type="InterPro" id="IPR001757">
    <property type="entry name" value="P_typ_ATPase"/>
</dbReference>
<comment type="caution">
    <text evidence="12">The sequence shown here is derived from an EMBL/GenBank/DDBJ whole genome shotgun (WGS) entry which is preliminary data.</text>
</comment>
<keyword evidence="6 10" id="KW-1133">Transmembrane helix</keyword>
<dbReference type="GO" id="GO:0005524">
    <property type="term" value="F:ATP binding"/>
    <property type="evidence" value="ECO:0007669"/>
    <property type="project" value="InterPro"/>
</dbReference>
<sequence length="919" mass="106135">MRFIWNQKQSDTDDKIKASNLLIYLAKRRRSVDLAEMPLSINLSEAEKYFKKEREKEKEKEDEEKQEEEEQNKMQVNNNKQKELNNKGNNQIEQNNSKINGNQQDKDKDKDITDTEIPQIDAATFEKVLDVVLEQQIISHLKKLGFSDDQIDNEMERADSIFKIEFKTELKELDLEEENEIMGQNGGKQQYSQNKNKNKRKKNQQQVSTALNQETQLFSFKNILPKWRIFGNSTRPFPLIRNREHKPALVVDGLIVSVTLNSERLSNLFLLLADSCSGIVCARVAPMQKALLVRLVKLRHPAAVTLAIGDGANDVSMIQEAHVGVGIIGTEGQQAAFASDFAISRFQYLKRLMAVHGHYNLFRLAIAIKYTLYRNLVLMVPLFFFLVSSMFSLQVHYDSWFASLYNTVYVSVPIFIVNIIDRDLPDWTLESIPQIYNIFRSGKHFTVYSFVSWFIRGVYHGLCIAVSTQIFLKYGQIQAGNGTDVTQGVMAMGLYNSSMVMVLVMITVLWKSNIMNFVSNIAVIFSVVAYLIVEFAANVLRFLDQRFFFVFIRVYSSPNFFFCVLICAFVAALPLILNTYYLYEIRPDIRTRVDSLLNSFLHFKHFPPKEKEIDELIKRRYKRKGWRFTFQMSKTDEFFKVIIDYTDSEQNASFFSVKKDDIVKLIKKEAFYYTIEKDGHIGKIPRDKLCEHSPSTQIQEIRETQQSNFSEIQEDLLNEINNIYENVLIEDDNDDETPIHKPLFQTPSKNAQPSFTNSEQSSFNNNTQLPPVQQQYKISDSNNSIEDQYDKIQQEISHIYETVLVEDSDSGNEDNIDEIEDKEYMIKFANSQHSRKHFVSELPEILSEPNFLPVEPSSNYADQGNVSVLILPIPVIETTLLTQAIENYDENQQDAKQSNDVGLDIVQNVITVSIIEGRQ</sequence>
<feature type="compositionally biased region" description="Acidic residues" evidence="9">
    <location>
        <begin position="60"/>
        <end position="70"/>
    </location>
</feature>
<dbReference type="Gene3D" id="3.40.50.1000">
    <property type="entry name" value="HAD superfamily/HAD-like"/>
    <property type="match status" value="1"/>
</dbReference>
<evidence type="ECO:0000256" key="2">
    <source>
        <dbReference type="ARBA" id="ARBA00022443"/>
    </source>
</evidence>
<protein>
    <submittedName>
        <fullName evidence="12">Putative phospholipid-transporting ATPase</fullName>
    </submittedName>
</protein>
<feature type="transmembrane region" description="Helical" evidence="10">
    <location>
        <begin position="372"/>
        <end position="393"/>
    </location>
</feature>
<reference evidence="12 13" key="1">
    <citation type="submission" date="2019-03" db="EMBL/GenBank/DDBJ databases">
        <title>Single cell metagenomics reveals metabolic interactions within the superorganism composed of flagellate Streblomastix strix and complex community of Bacteroidetes bacteria on its surface.</title>
        <authorList>
            <person name="Treitli S.C."/>
            <person name="Kolisko M."/>
            <person name="Husnik F."/>
            <person name="Keeling P."/>
            <person name="Hampl V."/>
        </authorList>
    </citation>
    <scope>NUCLEOTIDE SEQUENCE [LARGE SCALE GENOMIC DNA]</scope>
    <source>
        <strain evidence="12">ST1C</strain>
    </source>
</reference>
<feature type="transmembrane region" description="Helical" evidence="10">
    <location>
        <begin position="492"/>
        <end position="510"/>
    </location>
</feature>
<dbReference type="GO" id="GO:0046872">
    <property type="term" value="F:metal ion binding"/>
    <property type="evidence" value="ECO:0007669"/>
    <property type="project" value="UniProtKB-KW"/>
</dbReference>
<evidence type="ECO:0000256" key="7">
    <source>
        <dbReference type="ARBA" id="ARBA00023136"/>
    </source>
</evidence>
<accession>A0A5J4WPK0</accession>
<feature type="compositionally biased region" description="Basic and acidic residues" evidence="9">
    <location>
        <begin position="45"/>
        <end position="59"/>
    </location>
</feature>
<dbReference type="PROSITE" id="PS50002">
    <property type="entry name" value="SH3"/>
    <property type="match status" value="1"/>
</dbReference>
<evidence type="ECO:0000313" key="12">
    <source>
        <dbReference type="EMBL" id="KAA6396768.1"/>
    </source>
</evidence>
<dbReference type="Proteomes" id="UP000324800">
    <property type="component" value="Unassembled WGS sequence"/>
</dbReference>
<dbReference type="GO" id="GO:0140326">
    <property type="term" value="F:ATPase-coupled intramembrane lipid transporter activity"/>
    <property type="evidence" value="ECO:0007669"/>
    <property type="project" value="TreeGrafter"/>
</dbReference>
<keyword evidence="4" id="KW-0479">Metal-binding</keyword>
<keyword evidence="5" id="KW-0460">Magnesium</keyword>
<dbReference type="SUPFAM" id="SSF81665">
    <property type="entry name" value="Calcium ATPase, transmembrane domain M"/>
    <property type="match status" value="1"/>
</dbReference>
<comment type="subcellular location">
    <subcellularLocation>
        <location evidence="1">Membrane</location>
        <topology evidence="1">Multi-pass membrane protein</topology>
    </subcellularLocation>
</comment>
<dbReference type="InterPro" id="IPR001452">
    <property type="entry name" value="SH3_domain"/>
</dbReference>
<feature type="region of interest" description="Disordered" evidence="9">
    <location>
        <begin position="45"/>
        <end position="110"/>
    </location>
</feature>
<evidence type="ECO:0000256" key="8">
    <source>
        <dbReference type="PROSITE-ProRule" id="PRU00192"/>
    </source>
</evidence>
<name>A0A5J4WPK0_9EUKA</name>
<evidence type="ECO:0000259" key="11">
    <source>
        <dbReference type="PROSITE" id="PS50002"/>
    </source>
</evidence>
<feature type="region of interest" description="Disordered" evidence="9">
    <location>
        <begin position="180"/>
        <end position="208"/>
    </location>
</feature>
<keyword evidence="3 10" id="KW-0812">Transmembrane</keyword>
<keyword evidence="7 10" id="KW-0472">Membrane</keyword>
<feature type="transmembrane region" description="Helical" evidence="10">
    <location>
        <begin position="559"/>
        <end position="583"/>
    </location>
</feature>
<evidence type="ECO:0000256" key="1">
    <source>
        <dbReference type="ARBA" id="ARBA00004141"/>
    </source>
</evidence>
<evidence type="ECO:0000313" key="13">
    <source>
        <dbReference type="Proteomes" id="UP000324800"/>
    </source>
</evidence>
<evidence type="ECO:0000256" key="5">
    <source>
        <dbReference type="ARBA" id="ARBA00022842"/>
    </source>
</evidence>
<dbReference type="InterPro" id="IPR032630">
    <property type="entry name" value="P_typ_ATPase_c"/>
</dbReference>
<keyword evidence="2 8" id="KW-0728">SH3 domain</keyword>
<feature type="transmembrane region" description="Helical" evidence="10">
    <location>
        <begin position="450"/>
        <end position="472"/>
    </location>
</feature>
<evidence type="ECO:0000256" key="9">
    <source>
        <dbReference type="SAM" id="MobiDB-lite"/>
    </source>
</evidence>
<dbReference type="EMBL" id="SNRW01001345">
    <property type="protein sequence ID" value="KAA6396768.1"/>
    <property type="molecule type" value="Genomic_DNA"/>
</dbReference>
<dbReference type="Pfam" id="PF16212">
    <property type="entry name" value="PhoLip_ATPase_C"/>
    <property type="match status" value="1"/>
</dbReference>
<evidence type="ECO:0000256" key="10">
    <source>
        <dbReference type="SAM" id="Phobius"/>
    </source>
</evidence>
<evidence type="ECO:0000256" key="3">
    <source>
        <dbReference type="ARBA" id="ARBA00022692"/>
    </source>
</evidence>
<dbReference type="GO" id="GO:0016887">
    <property type="term" value="F:ATP hydrolysis activity"/>
    <property type="evidence" value="ECO:0007669"/>
    <property type="project" value="InterPro"/>
</dbReference>
<feature type="transmembrane region" description="Helical" evidence="10">
    <location>
        <begin position="517"/>
        <end position="539"/>
    </location>
</feature>
<dbReference type="PANTHER" id="PTHR24092:SF150">
    <property type="entry name" value="PHOSPHOLIPID-TRANSPORTING ATPASE"/>
    <property type="match status" value="1"/>
</dbReference>
<dbReference type="InterPro" id="IPR023214">
    <property type="entry name" value="HAD_sf"/>
</dbReference>
<evidence type="ECO:0000256" key="6">
    <source>
        <dbReference type="ARBA" id="ARBA00022989"/>
    </source>
</evidence>
<evidence type="ECO:0000256" key="4">
    <source>
        <dbReference type="ARBA" id="ARBA00022723"/>
    </source>
</evidence>
<dbReference type="GO" id="GO:0045332">
    <property type="term" value="P:phospholipid translocation"/>
    <property type="evidence" value="ECO:0007669"/>
    <property type="project" value="TreeGrafter"/>
</dbReference>
<dbReference type="PANTHER" id="PTHR24092">
    <property type="entry name" value="PROBABLE PHOSPHOLIPID-TRANSPORTING ATPASE"/>
    <property type="match status" value="1"/>
</dbReference>
<dbReference type="GO" id="GO:0005886">
    <property type="term" value="C:plasma membrane"/>
    <property type="evidence" value="ECO:0007669"/>
    <property type="project" value="TreeGrafter"/>
</dbReference>
<proteinExistence type="predicted"/>
<feature type="domain" description="SH3" evidence="11">
    <location>
        <begin position="634"/>
        <end position="694"/>
    </location>
</feature>
<feature type="compositionally biased region" description="Low complexity" evidence="9">
    <location>
        <begin position="86"/>
        <end position="103"/>
    </location>
</feature>
<gene>
    <name evidence="12" type="ORF">EZS28_007706</name>
</gene>
<organism evidence="12 13">
    <name type="scientific">Streblomastix strix</name>
    <dbReference type="NCBI Taxonomy" id="222440"/>
    <lineage>
        <taxon>Eukaryota</taxon>
        <taxon>Metamonada</taxon>
        <taxon>Preaxostyla</taxon>
        <taxon>Oxymonadida</taxon>
        <taxon>Streblomastigidae</taxon>
        <taxon>Streblomastix</taxon>
    </lineage>
</organism>
<dbReference type="SUPFAM" id="SSF56784">
    <property type="entry name" value="HAD-like"/>
    <property type="match status" value="1"/>
</dbReference>
<dbReference type="AlphaFoldDB" id="A0A5J4WPK0"/>